<dbReference type="InterPro" id="IPR013216">
    <property type="entry name" value="Methyltransf_11"/>
</dbReference>
<dbReference type="SUPFAM" id="SSF53335">
    <property type="entry name" value="S-adenosyl-L-methionine-dependent methyltransferases"/>
    <property type="match status" value="1"/>
</dbReference>
<dbReference type="Pfam" id="PF08241">
    <property type="entry name" value="Methyltransf_11"/>
    <property type="match status" value="1"/>
</dbReference>
<evidence type="ECO:0000313" key="3">
    <source>
        <dbReference type="Proteomes" id="UP000298133"/>
    </source>
</evidence>
<accession>A0A4Y8UL33</accession>
<dbReference type="EMBL" id="SPIA01000001">
    <property type="protein sequence ID" value="TFH68454.1"/>
    <property type="molecule type" value="Genomic_DNA"/>
</dbReference>
<protein>
    <submittedName>
        <fullName evidence="2">Class I SAM-dependent methyltransferase</fullName>
    </submittedName>
</protein>
<dbReference type="CDD" id="cd02440">
    <property type="entry name" value="AdoMet_MTases"/>
    <property type="match status" value="1"/>
</dbReference>
<evidence type="ECO:0000259" key="1">
    <source>
        <dbReference type="Pfam" id="PF08241"/>
    </source>
</evidence>
<proteinExistence type="predicted"/>
<gene>
    <name evidence="2" type="ORF">E3W66_00385</name>
</gene>
<reference evidence="2 3" key="1">
    <citation type="submission" date="2019-03" db="EMBL/GenBank/DDBJ databases">
        <title>Draft genome of Gammaproteobacteria bacterium LSUCC0057, a member of the SAR92 clade.</title>
        <authorList>
            <person name="Lanclos V.C."/>
            <person name="Doiron C."/>
            <person name="Henson M.W."/>
            <person name="Thrash J.C."/>
        </authorList>
    </citation>
    <scope>NUCLEOTIDE SEQUENCE [LARGE SCALE GENOMIC DNA]</scope>
    <source>
        <strain evidence="2 3">LSUCC0057</strain>
    </source>
</reference>
<keyword evidence="2" id="KW-0808">Transferase</keyword>
<keyword evidence="2" id="KW-0489">Methyltransferase</keyword>
<dbReference type="Gene3D" id="3.40.50.150">
    <property type="entry name" value="Vaccinia Virus protein VP39"/>
    <property type="match status" value="1"/>
</dbReference>
<dbReference type="PANTHER" id="PTHR45036:SF1">
    <property type="entry name" value="METHYLTRANSFERASE LIKE 7A"/>
    <property type="match status" value="1"/>
</dbReference>
<dbReference type="GO" id="GO:0032259">
    <property type="term" value="P:methylation"/>
    <property type="evidence" value="ECO:0007669"/>
    <property type="project" value="UniProtKB-KW"/>
</dbReference>
<dbReference type="AlphaFoldDB" id="A0A4Y8UL33"/>
<dbReference type="PANTHER" id="PTHR45036">
    <property type="entry name" value="METHYLTRANSFERASE LIKE 7B"/>
    <property type="match status" value="1"/>
</dbReference>
<dbReference type="Proteomes" id="UP000298133">
    <property type="component" value="Unassembled WGS sequence"/>
</dbReference>
<sequence length="205" mass="22847">MGLYEKYLLPSVINFACSSPPVMYQRRLVVPEARGEVLEIGVGSGLNAPLYNPAKVTKLWALEPSVAMREKAADRFAALQIPYQWLDLPGEQLPLPDQSVDTVVLTFTLCTIPEPLTALAQIYRVLKADGKLLFCEHGLAPDADIARWQRRVNPLWKPLAGGCNLYRPIDKLLIESGFTLAELQTGYLPKTPKIAGFNYWGRAHK</sequence>
<dbReference type="InterPro" id="IPR052356">
    <property type="entry name" value="Thiol_S-MT"/>
</dbReference>
<dbReference type="InterPro" id="IPR029063">
    <property type="entry name" value="SAM-dependent_MTases_sf"/>
</dbReference>
<organism evidence="2 3">
    <name type="scientific">Gammaproteobacteria bacterium LSUCC0057</name>
    <dbReference type="NCBI Taxonomy" id="2559237"/>
    <lineage>
        <taxon>Bacteria</taxon>
        <taxon>Pseudomonadati</taxon>
        <taxon>Pseudomonadota</taxon>
        <taxon>Gammaproteobacteria</taxon>
        <taxon>Cellvibrionales</taxon>
        <taxon>Porticoccaceae</taxon>
        <taxon>SAR92 clade</taxon>
    </lineage>
</organism>
<evidence type="ECO:0000313" key="2">
    <source>
        <dbReference type="EMBL" id="TFH68454.1"/>
    </source>
</evidence>
<comment type="caution">
    <text evidence="2">The sequence shown here is derived from an EMBL/GenBank/DDBJ whole genome shotgun (WGS) entry which is preliminary data.</text>
</comment>
<keyword evidence="3" id="KW-1185">Reference proteome</keyword>
<dbReference type="OrthoDB" id="323463at2"/>
<dbReference type="GO" id="GO:0008757">
    <property type="term" value="F:S-adenosylmethionine-dependent methyltransferase activity"/>
    <property type="evidence" value="ECO:0007669"/>
    <property type="project" value="InterPro"/>
</dbReference>
<feature type="domain" description="Methyltransferase type 11" evidence="1">
    <location>
        <begin position="38"/>
        <end position="134"/>
    </location>
</feature>
<name>A0A4Y8UL33_9GAMM</name>